<accession>A0A317WHI1</accession>
<evidence type="ECO:0000313" key="2">
    <source>
        <dbReference type="EMBL" id="PWY85944.1"/>
    </source>
</evidence>
<comment type="caution">
    <text evidence="2">The sequence shown here is derived from an EMBL/GenBank/DDBJ whole genome shotgun (WGS) entry which is preliminary data.</text>
</comment>
<dbReference type="InterPro" id="IPR004045">
    <property type="entry name" value="Glutathione_S-Trfase_N"/>
</dbReference>
<evidence type="ECO:0000313" key="3">
    <source>
        <dbReference type="Proteomes" id="UP000247233"/>
    </source>
</evidence>
<sequence>MTALTFYDIAMRPPVTKTCCSPNPWKARLALNFKGVAYTTSWVKLPEVAPVRRGLGLPAGRKFADGTDFCTLPIVSDPTTGSLIGDSFDIAVYLQKTYPDSGAGNLFPEQSLDYTFTTDGPLMVPLSERNDIEFGDYARFNTSIDALFTSHVALMQNMPLDPETAEQTKAEFVRRAGVSSWDDFAITSEMRENIKTSFHDALGELAKLFSRDRSGPFLLGQQASYADLIVGGWLRMMGVTMPEAEWEEARGWHNGAFGRLYDALQEYAEVK</sequence>
<protein>
    <recommendedName>
        <fullName evidence="1">GST N-terminal domain-containing protein</fullName>
    </recommendedName>
</protein>
<dbReference type="CDD" id="cd00299">
    <property type="entry name" value="GST_C_family"/>
    <property type="match status" value="1"/>
</dbReference>
<organism evidence="2 3">
    <name type="scientific">Aspergillus heteromorphus CBS 117.55</name>
    <dbReference type="NCBI Taxonomy" id="1448321"/>
    <lineage>
        <taxon>Eukaryota</taxon>
        <taxon>Fungi</taxon>
        <taxon>Dikarya</taxon>
        <taxon>Ascomycota</taxon>
        <taxon>Pezizomycotina</taxon>
        <taxon>Eurotiomycetes</taxon>
        <taxon>Eurotiomycetidae</taxon>
        <taxon>Eurotiales</taxon>
        <taxon>Aspergillaceae</taxon>
        <taxon>Aspergillus</taxon>
        <taxon>Aspergillus subgen. Circumdati</taxon>
    </lineage>
</organism>
<dbReference type="InterPro" id="IPR054416">
    <property type="entry name" value="GST_UstS-like_C"/>
</dbReference>
<dbReference type="CDD" id="cd03038">
    <property type="entry name" value="GST_N_etherase_LigE"/>
    <property type="match status" value="1"/>
</dbReference>
<dbReference type="EMBL" id="MSFL01000008">
    <property type="protein sequence ID" value="PWY85944.1"/>
    <property type="molecule type" value="Genomic_DNA"/>
</dbReference>
<dbReference type="VEuPathDB" id="FungiDB:BO70DRAFT_360776"/>
<dbReference type="SUPFAM" id="SSF52833">
    <property type="entry name" value="Thioredoxin-like"/>
    <property type="match status" value="1"/>
</dbReference>
<dbReference type="InterPro" id="IPR036249">
    <property type="entry name" value="Thioredoxin-like_sf"/>
</dbReference>
<dbReference type="SUPFAM" id="SSF47616">
    <property type="entry name" value="GST C-terminal domain-like"/>
    <property type="match status" value="1"/>
</dbReference>
<keyword evidence="3" id="KW-1185">Reference proteome</keyword>
<proteinExistence type="predicted"/>
<dbReference type="Pfam" id="PF13409">
    <property type="entry name" value="GST_N_2"/>
    <property type="match status" value="1"/>
</dbReference>
<dbReference type="OrthoDB" id="4951845at2759"/>
<dbReference type="STRING" id="1448321.A0A317WHI1"/>
<name>A0A317WHI1_9EURO</name>
<dbReference type="Proteomes" id="UP000247233">
    <property type="component" value="Unassembled WGS sequence"/>
</dbReference>
<dbReference type="GeneID" id="37065107"/>
<gene>
    <name evidence="2" type="ORF">BO70DRAFT_360776</name>
</gene>
<dbReference type="Gene3D" id="3.40.30.10">
    <property type="entry name" value="Glutaredoxin"/>
    <property type="match status" value="1"/>
</dbReference>
<dbReference type="Pfam" id="PF22041">
    <property type="entry name" value="GST_C_7"/>
    <property type="match status" value="1"/>
</dbReference>
<dbReference type="InterPro" id="IPR036282">
    <property type="entry name" value="Glutathione-S-Trfase_C_sf"/>
</dbReference>
<reference evidence="2 3" key="1">
    <citation type="submission" date="2016-12" db="EMBL/GenBank/DDBJ databases">
        <title>The genomes of Aspergillus section Nigri reveals drivers in fungal speciation.</title>
        <authorList>
            <consortium name="DOE Joint Genome Institute"/>
            <person name="Vesth T.C."/>
            <person name="Nybo J."/>
            <person name="Theobald S."/>
            <person name="Brandl J."/>
            <person name="Frisvad J.C."/>
            <person name="Nielsen K.F."/>
            <person name="Lyhne E.K."/>
            <person name="Kogle M.E."/>
            <person name="Kuo A."/>
            <person name="Riley R."/>
            <person name="Clum A."/>
            <person name="Nolan M."/>
            <person name="Lipzen A."/>
            <person name="Salamov A."/>
            <person name="Henrissat B."/>
            <person name="Wiebenga A."/>
            <person name="De Vries R.P."/>
            <person name="Grigoriev I.V."/>
            <person name="Mortensen U.H."/>
            <person name="Andersen M.R."/>
            <person name="Baker S.E."/>
        </authorList>
    </citation>
    <scope>NUCLEOTIDE SEQUENCE [LARGE SCALE GENOMIC DNA]</scope>
    <source>
        <strain evidence="2 3">CBS 117.55</strain>
    </source>
</reference>
<evidence type="ECO:0000259" key="1">
    <source>
        <dbReference type="PROSITE" id="PS50404"/>
    </source>
</evidence>
<dbReference type="RefSeq" id="XP_025400496.1">
    <property type="nucleotide sequence ID" value="XM_025542870.1"/>
</dbReference>
<feature type="domain" description="GST N-terminal" evidence="1">
    <location>
        <begin position="11"/>
        <end position="102"/>
    </location>
</feature>
<dbReference type="PROSITE" id="PS50404">
    <property type="entry name" value="GST_NTER"/>
    <property type="match status" value="1"/>
</dbReference>
<dbReference type="AlphaFoldDB" id="A0A317WHI1"/>
<dbReference type="Gene3D" id="1.20.1050.10">
    <property type="match status" value="1"/>
</dbReference>